<dbReference type="InterPro" id="IPR038982">
    <property type="entry name" value="NrpR"/>
</dbReference>
<gene>
    <name evidence="2" type="ORF">GX426_08365</name>
</gene>
<dbReference type="AlphaFoldDB" id="A0A7K4AJB9"/>
<dbReference type="GeneID" id="10460294"/>
<evidence type="ECO:0000313" key="2">
    <source>
        <dbReference type="EMBL" id="NLJ23106.1"/>
    </source>
</evidence>
<accession>A0A7K4AJB9</accession>
<organism evidence="2 3">
    <name type="scientific">Methanothrix soehngenii</name>
    <name type="common">Methanosaeta concilii</name>
    <dbReference type="NCBI Taxonomy" id="2223"/>
    <lineage>
        <taxon>Archaea</taxon>
        <taxon>Methanobacteriati</taxon>
        <taxon>Methanobacteriota</taxon>
        <taxon>Stenosarchaea group</taxon>
        <taxon>Methanomicrobia</taxon>
        <taxon>Methanotrichales</taxon>
        <taxon>Methanotrichaceae</taxon>
        <taxon>Methanothrix</taxon>
    </lineage>
</organism>
<feature type="domain" description="NrpR regulatory" evidence="1">
    <location>
        <begin position="9"/>
        <end position="236"/>
    </location>
</feature>
<dbReference type="InterPro" id="IPR036984">
    <property type="entry name" value="NrpR_dom_sf"/>
</dbReference>
<reference evidence="2 3" key="1">
    <citation type="journal article" date="2020" name="Biotechnol. Biofuels">
        <title>New insights from the biogas microbiome by comprehensive genome-resolved metagenomics of nearly 1600 species originating from multiple anaerobic digesters.</title>
        <authorList>
            <person name="Campanaro S."/>
            <person name="Treu L."/>
            <person name="Rodriguez-R L.M."/>
            <person name="Kovalovszki A."/>
            <person name="Ziels R.M."/>
            <person name="Maus I."/>
            <person name="Zhu X."/>
            <person name="Kougias P.G."/>
            <person name="Basile A."/>
            <person name="Luo G."/>
            <person name="Schluter A."/>
            <person name="Konstantinidis K.T."/>
            <person name="Angelidaki I."/>
        </authorList>
    </citation>
    <scope>NUCLEOTIDE SEQUENCE [LARGE SCALE GENOMIC DNA]</scope>
    <source>
        <strain evidence="2">AS27yjCOA_157</strain>
    </source>
</reference>
<dbReference type="Pfam" id="PF01995">
    <property type="entry name" value="NRD1_2"/>
    <property type="match status" value="1"/>
</dbReference>
<dbReference type="RefSeq" id="WP_157863636.1">
    <property type="nucleotide sequence ID" value="NZ_CAJYDL010000001.1"/>
</dbReference>
<protein>
    <submittedName>
        <fullName evidence="2">DUF128 domain-containing protein</fullName>
    </submittedName>
</protein>
<comment type="caution">
    <text evidence="2">The sequence shown here is derived from an EMBL/GenBank/DDBJ whole genome shotgun (WGS) entry which is preliminary data.</text>
</comment>
<dbReference type="InterPro" id="IPR002846">
    <property type="entry name" value="NRD"/>
</dbReference>
<dbReference type="PANTHER" id="PTHR41964">
    <property type="entry name" value="GLOBAL NITROGEN REGULATOR NRPR"/>
    <property type="match status" value="1"/>
</dbReference>
<dbReference type="EMBL" id="JAAYUN010000143">
    <property type="protein sequence ID" value="NLJ23106.1"/>
    <property type="molecule type" value="Genomic_DNA"/>
</dbReference>
<proteinExistence type="predicted"/>
<dbReference type="Proteomes" id="UP000544742">
    <property type="component" value="Unassembled WGS sequence"/>
</dbReference>
<sequence length="241" mass="26099">MTPVQPLVFTLARIENLMHQVSFDPAGMKGKIITNTTTVRKEALDETLAVFYDTINSGLAVSPMIKVIEGKGRIKIKTACSLTLCAVMLKHGIPVHPKGGGLVEVVEREPTRFTDMLMYWATTVDPIDVLTAQGLMNITGMMRTGNGRILGNLHEAPMLARDKIEDVLEALAQAGFAGVLELGQPNMNVLGVSVERDHVGLALVGGTNLMAAAKECQIDVMHESISDLTDISELKHIEELL</sequence>
<name>A0A7K4AJB9_METSH</name>
<evidence type="ECO:0000259" key="1">
    <source>
        <dbReference type="Pfam" id="PF01995"/>
    </source>
</evidence>
<dbReference type="PANTHER" id="PTHR41964:SF1">
    <property type="entry name" value="GLOBAL NITROGEN REGULATOR NRPR"/>
    <property type="match status" value="1"/>
</dbReference>
<dbReference type="Gene3D" id="3.30.70.1360">
    <property type="entry name" value="mj0159-like"/>
    <property type="match status" value="2"/>
</dbReference>
<evidence type="ECO:0000313" key="3">
    <source>
        <dbReference type="Proteomes" id="UP000544742"/>
    </source>
</evidence>